<dbReference type="Proteomes" id="UP001322744">
    <property type="component" value="Chromosome"/>
</dbReference>
<dbReference type="InterPro" id="IPR002931">
    <property type="entry name" value="Transglutaminase-like"/>
</dbReference>
<protein>
    <recommendedName>
        <fullName evidence="1">Transglutaminase-like domain-containing protein</fullName>
    </recommendedName>
</protein>
<sequence length="478" mass="55580">MAFILMLWQNNTSAYILKRDTRTVNSEDAGLIPIDEVVKRGWMVLANGVFQMDGYVTKGGIAVILSRVVGLDKKLKNPAKPTFTDVPKTHPYYRYIETMKDCLPYEETEKGLMLYPDKPITVQEAVYATIKATRFHPELWNIKRNKATLHTLEVVTNSQRNDFDLISDKYFPFMYIGIIYHLLDTISWGTREKQPDGTVKYVYTYRCNPHFYIERAALANMLYIITLPEVKSIDDVYELSIQSMKNAQNTFAFNYNQTVLSDITVIKYIETVFFYHSPMLGYYFEEAIPVTWKGPYMVKRTTDLTQNEIKKIYTTAQEIIIKIIKPGMNDVEKLKAIHDYLLKNVKVENYNSDSRVLNAYGPLVLGKSDPRGFAWAFQILAQMAGIPTITVRGGLGYMDWYWNKVYINGEIKNIDVAVDKNIFDGIPEFYQEGEQYKFFLVSDDMLEANDHTWDKKSLSENEKYLFRHMMFCQPVELK</sequence>
<feature type="domain" description="Transglutaminase-like" evidence="1">
    <location>
        <begin position="322"/>
        <end position="407"/>
    </location>
</feature>
<organism evidence="2 3">
    <name type="scientific">Anaerocellum danielii</name>
    <dbReference type="NCBI Taxonomy" id="1387557"/>
    <lineage>
        <taxon>Bacteria</taxon>
        <taxon>Bacillati</taxon>
        <taxon>Bacillota</taxon>
        <taxon>Bacillota incertae sedis</taxon>
        <taxon>Caldicellulosiruptorales</taxon>
        <taxon>Caldicellulosiruptoraceae</taxon>
        <taxon>Anaerocellum</taxon>
    </lineage>
</organism>
<proteinExistence type="predicted"/>
<dbReference type="RefSeq" id="WP_157841542.1">
    <property type="nucleotide sequence ID" value="NZ_CP139957.1"/>
</dbReference>
<evidence type="ECO:0000313" key="2">
    <source>
        <dbReference type="EMBL" id="WPX08804.1"/>
    </source>
</evidence>
<name>A0ABZ0U2X2_9FIRM</name>
<gene>
    <name evidence="2" type="ORF">SOJ16_002714</name>
</gene>
<dbReference type="Gene3D" id="3.10.620.30">
    <property type="match status" value="1"/>
</dbReference>
<dbReference type="EMBL" id="CP139957">
    <property type="protein sequence ID" value="WPX08804.1"/>
    <property type="molecule type" value="Genomic_DNA"/>
</dbReference>
<dbReference type="InterPro" id="IPR038765">
    <property type="entry name" value="Papain-like_cys_pep_sf"/>
</dbReference>
<dbReference type="SUPFAM" id="SSF54001">
    <property type="entry name" value="Cysteine proteinases"/>
    <property type="match status" value="1"/>
</dbReference>
<keyword evidence="3" id="KW-1185">Reference proteome</keyword>
<reference evidence="2 3" key="1">
    <citation type="submission" date="2023-12" db="EMBL/GenBank/DDBJ databases">
        <authorList>
            <person name="Manesh M.J.H."/>
            <person name="Bing R.G."/>
            <person name="Willard D.J."/>
            <person name="Kelly R.M."/>
        </authorList>
    </citation>
    <scope>NUCLEOTIDE SEQUENCE [LARGE SCALE GENOMIC DNA]</scope>
    <source>
        <strain evidence="2 3">DSM 8977</strain>
    </source>
</reference>
<evidence type="ECO:0000259" key="1">
    <source>
        <dbReference type="Pfam" id="PF01841"/>
    </source>
</evidence>
<accession>A0ABZ0U2X2</accession>
<evidence type="ECO:0000313" key="3">
    <source>
        <dbReference type="Proteomes" id="UP001322744"/>
    </source>
</evidence>
<dbReference type="Pfam" id="PF01841">
    <property type="entry name" value="Transglut_core"/>
    <property type="match status" value="1"/>
</dbReference>